<organism evidence="2 3">
    <name type="scientific">Faunimonas pinastri</name>
    <dbReference type="NCBI Taxonomy" id="1855383"/>
    <lineage>
        <taxon>Bacteria</taxon>
        <taxon>Pseudomonadati</taxon>
        <taxon>Pseudomonadota</taxon>
        <taxon>Alphaproteobacteria</taxon>
        <taxon>Hyphomicrobiales</taxon>
        <taxon>Afifellaceae</taxon>
        <taxon>Faunimonas</taxon>
    </lineage>
</organism>
<dbReference type="OrthoDB" id="791686at2"/>
<protein>
    <recommendedName>
        <fullName evidence="4">Rho termination factor N-terminal domain-containing protein</fullName>
    </recommendedName>
</protein>
<feature type="compositionally biased region" description="Basic and acidic residues" evidence="1">
    <location>
        <begin position="90"/>
        <end position="125"/>
    </location>
</feature>
<evidence type="ECO:0000256" key="1">
    <source>
        <dbReference type="SAM" id="MobiDB-lite"/>
    </source>
</evidence>
<feature type="compositionally biased region" description="Basic and acidic residues" evidence="1">
    <location>
        <begin position="69"/>
        <end position="83"/>
    </location>
</feature>
<reference evidence="2 3" key="1">
    <citation type="submission" date="2016-10" db="EMBL/GenBank/DDBJ databases">
        <authorList>
            <person name="de Groot N.N."/>
        </authorList>
    </citation>
    <scope>NUCLEOTIDE SEQUENCE [LARGE SCALE GENOMIC DNA]</scope>
    <source>
        <strain evidence="2 3">A52C2</strain>
    </source>
</reference>
<feature type="region of interest" description="Disordered" evidence="1">
    <location>
        <begin position="1"/>
        <end position="125"/>
    </location>
</feature>
<gene>
    <name evidence="2" type="ORF">SAMN05216548_109163</name>
</gene>
<dbReference type="Pfam" id="PF20106">
    <property type="entry name" value="DUF6496"/>
    <property type="match status" value="1"/>
</dbReference>
<dbReference type="RefSeq" id="WP_092497273.1">
    <property type="nucleotide sequence ID" value="NZ_FOFG01000009.1"/>
</dbReference>
<feature type="compositionally biased region" description="Basic and acidic residues" evidence="1">
    <location>
        <begin position="7"/>
        <end position="26"/>
    </location>
</feature>
<dbReference type="Proteomes" id="UP000199647">
    <property type="component" value="Unassembled WGS sequence"/>
</dbReference>
<evidence type="ECO:0008006" key="4">
    <source>
        <dbReference type="Google" id="ProtNLM"/>
    </source>
</evidence>
<accession>A0A1H9KE06</accession>
<dbReference type="EMBL" id="FOFG01000009">
    <property type="protein sequence ID" value="SEQ97093.1"/>
    <property type="molecule type" value="Genomic_DNA"/>
</dbReference>
<sequence length="125" mass="13880">MAKQSKAQKETVERVMHEFKHGELRTNGDGPKVKNPKQAVAIALSEAGASKNESKTENQKNLKRTKAKERREETAQAETEGKQASKGKSGGKEETKAALYAEAREKEIPGRSRMNKDELARALHH</sequence>
<dbReference type="InterPro" id="IPR045468">
    <property type="entry name" value="DUF6496"/>
</dbReference>
<proteinExistence type="predicted"/>
<keyword evidence="3" id="KW-1185">Reference proteome</keyword>
<name>A0A1H9KE06_9HYPH</name>
<evidence type="ECO:0000313" key="2">
    <source>
        <dbReference type="EMBL" id="SEQ97093.1"/>
    </source>
</evidence>
<dbReference type="AlphaFoldDB" id="A0A1H9KE06"/>
<evidence type="ECO:0000313" key="3">
    <source>
        <dbReference type="Proteomes" id="UP000199647"/>
    </source>
</evidence>